<dbReference type="GO" id="GO:0005634">
    <property type="term" value="C:nucleus"/>
    <property type="evidence" value="ECO:0007669"/>
    <property type="project" value="UniProtKB-SubCell"/>
</dbReference>
<evidence type="ECO:0000259" key="9">
    <source>
        <dbReference type="PROSITE" id="PS51294"/>
    </source>
</evidence>
<comment type="subcellular location">
    <subcellularLocation>
        <location evidence="1">Nucleus</location>
    </subcellularLocation>
</comment>
<proteinExistence type="predicted"/>
<dbReference type="FunFam" id="1.10.10.60:FF:000060">
    <property type="entry name" value="MYB transcription factor"/>
    <property type="match status" value="1"/>
</dbReference>
<reference evidence="10 11" key="1">
    <citation type="submission" date="2020-06" db="EMBL/GenBank/DDBJ databases">
        <title>Transcriptomic and genomic resources for Thalictrum thalictroides and T. hernandezii: Facilitating candidate gene discovery in an emerging model plant lineage.</title>
        <authorList>
            <person name="Arias T."/>
            <person name="Riano-Pachon D.M."/>
            <person name="Di Stilio V.S."/>
        </authorList>
    </citation>
    <scope>NUCLEOTIDE SEQUENCE [LARGE SCALE GENOMIC DNA]</scope>
    <source>
        <strain evidence="11">cv. WT478/WT964</strain>
        <tissue evidence="10">Leaves</tissue>
    </source>
</reference>
<sequence>MERRREEMLMRKGPWMAEEDEILMDYVKKHGPRDWSSIRSKGLLPRTGKSCRLRWVNKLKPDLKTGCKFTAEEERVVIDLQARFGNKWARIATYLQGRTDNDVKNFWSTRQKRLARILQTSNQPKSQKNNGKAPASRHVATTLEAPRPLSIVEHSSSQSQSCQLSYLENPDVIKMVALPDLMNPGLHSLETNLPQLEFTPTEKKPCIEPQPHFSFPLPHPTLDGLPLLPENQDLVPGLGASNLMEMFCHQETPSPDKGSHYSVNAPFLGLRGNSRNGGKGDSDNPATPDSFFDDFPTDMFDYIESLASSSEW</sequence>
<feature type="compositionally biased region" description="Polar residues" evidence="7">
    <location>
        <begin position="119"/>
        <end position="130"/>
    </location>
</feature>
<evidence type="ECO:0000256" key="5">
    <source>
        <dbReference type="ARBA" id="ARBA00023163"/>
    </source>
</evidence>
<keyword evidence="3" id="KW-0805">Transcription regulation</keyword>
<dbReference type="PROSITE" id="PS51294">
    <property type="entry name" value="HTH_MYB"/>
    <property type="match status" value="2"/>
</dbReference>
<dbReference type="InterPro" id="IPR017930">
    <property type="entry name" value="Myb_dom"/>
</dbReference>
<dbReference type="InterPro" id="IPR001005">
    <property type="entry name" value="SANT/Myb"/>
</dbReference>
<keyword evidence="6" id="KW-0539">Nucleus</keyword>
<feature type="domain" description="HTH myb-type" evidence="9">
    <location>
        <begin position="64"/>
        <end position="115"/>
    </location>
</feature>
<dbReference type="PANTHER" id="PTHR47996:SF3">
    <property type="entry name" value="TRANSCRIPTION FACTOR DUO1"/>
    <property type="match status" value="1"/>
</dbReference>
<feature type="domain" description="Myb-like" evidence="8">
    <location>
        <begin position="7"/>
        <end position="59"/>
    </location>
</feature>
<feature type="region of interest" description="Disordered" evidence="7">
    <location>
        <begin position="119"/>
        <end position="138"/>
    </location>
</feature>
<keyword evidence="2" id="KW-0677">Repeat</keyword>
<dbReference type="OrthoDB" id="2143914at2759"/>
<dbReference type="CDD" id="cd00167">
    <property type="entry name" value="SANT"/>
    <property type="match status" value="2"/>
</dbReference>
<accession>A0A7J6V8I8</accession>
<dbReference type="InterPro" id="IPR009057">
    <property type="entry name" value="Homeodomain-like_sf"/>
</dbReference>
<evidence type="ECO:0000313" key="11">
    <source>
        <dbReference type="Proteomes" id="UP000554482"/>
    </source>
</evidence>
<evidence type="ECO:0000256" key="7">
    <source>
        <dbReference type="SAM" id="MobiDB-lite"/>
    </source>
</evidence>
<dbReference type="FunFam" id="1.10.10.60:FF:000351">
    <property type="entry name" value="Transcription factor GAMYB"/>
    <property type="match status" value="1"/>
</dbReference>
<evidence type="ECO:0000256" key="2">
    <source>
        <dbReference type="ARBA" id="ARBA00022737"/>
    </source>
</evidence>
<gene>
    <name evidence="10" type="ORF">FRX31_029490</name>
</gene>
<dbReference type="Pfam" id="PF00249">
    <property type="entry name" value="Myb_DNA-binding"/>
    <property type="match status" value="2"/>
</dbReference>
<evidence type="ECO:0000313" key="10">
    <source>
        <dbReference type="EMBL" id="KAF5180921.1"/>
    </source>
</evidence>
<comment type="caution">
    <text evidence="10">The sequence shown here is derived from an EMBL/GenBank/DDBJ whole genome shotgun (WGS) entry which is preliminary data.</text>
</comment>
<protein>
    <submittedName>
        <fullName evidence="10">Transcription factor duo1</fullName>
    </submittedName>
</protein>
<feature type="region of interest" description="Disordered" evidence="7">
    <location>
        <begin position="272"/>
        <end position="292"/>
    </location>
</feature>
<evidence type="ECO:0000256" key="3">
    <source>
        <dbReference type="ARBA" id="ARBA00023015"/>
    </source>
</evidence>
<dbReference type="AlphaFoldDB" id="A0A7J6V8I8"/>
<dbReference type="InterPro" id="IPR053106">
    <property type="entry name" value="Plant_Male-Germline_Reg_TFs"/>
</dbReference>
<feature type="domain" description="HTH myb-type" evidence="9">
    <location>
        <begin position="11"/>
        <end position="63"/>
    </location>
</feature>
<keyword evidence="4" id="KW-0238">DNA-binding</keyword>
<dbReference type="SUPFAM" id="SSF46689">
    <property type="entry name" value="Homeodomain-like"/>
    <property type="match status" value="1"/>
</dbReference>
<evidence type="ECO:0000256" key="1">
    <source>
        <dbReference type="ARBA" id="ARBA00004123"/>
    </source>
</evidence>
<keyword evidence="11" id="KW-1185">Reference proteome</keyword>
<dbReference type="GO" id="GO:0003677">
    <property type="term" value="F:DNA binding"/>
    <property type="evidence" value="ECO:0007669"/>
    <property type="project" value="UniProtKB-KW"/>
</dbReference>
<keyword evidence="5" id="KW-0804">Transcription</keyword>
<dbReference type="EMBL" id="JABWDY010036788">
    <property type="protein sequence ID" value="KAF5180921.1"/>
    <property type="molecule type" value="Genomic_DNA"/>
</dbReference>
<dbReference type="SMART" id="SM00717">
    <property type="entry name" value="SANT"/>
    <property type="match status" value="2"/>
</dbReference>
<dbReference type="Gene3D" id="1.10.10.60">
    <property type="entry name" value="Homeodomain-like"/>
    <property type="match status" value="2"/>
</dbReference>
<dbReference type="PANTHER" id="PTHR47996">
    <property type="entry name" value="TRANSCRIPTION FACTOR DUO1"/>
    <property type="match status" value="1"/>
</dbReference>
<dbReference type="PROSITE" id="PS50090">
    <property type="entry name" value="MYB_LIKE"/>
    <property type="match status" value="2"/>
</dbReference>
<dbReference type="Proteomes" id="UP000554482">
    <property type="component" value="Unassembled WGS sequence"/>
</dbReference>
<evidence type="ECO:0000259" key="8">
    <source>
        <dbReference type="PROSITE" id="PS50090"/>
    </source>
</evidence>
<feature type="domain" description="Myb-like" evidence="8">
    <location>
        <begin position="68"/>
        <end position="111"/>
    </location>
</feature>
<evidence type="ECO:0000256" key="4">
    <source>
        <dbReference type="ARBA" id="ARBA00023125"/>
    </source>
</evidence>
<organism evidence="10 11">
    <name type="scientific">Thalictrum thalictroides</name>
    <name type="common">Rue-anemone</name>
    <name type="synonym">Anemone thalictroides</name>
    <dbReference type="NCBI Taxonomy" id="46969"/>
    <lineage>
        <taxon>Eukaryota</taxon>
        <taxon>Viridiplantae</taxon>
        <taxon>Streptophyta</taxon>
        <taxon>Embryophyta</taxon>
        <taxon>Tracheophyta</taxon>
        <taxon>Spermatophyta</taxon>
        <taxon>Magnoliopsida</taxon>
        <taxon>Ranunculales</taxon>
        <taxon>Ranunculaceae</taxon>
        <taxon>Thalictroideae</taxon>
        <taxon>Thalictrum</taxon>
    </lineage>
</organism>
<name>A0A7J6V8I8_THATH</name>
<evidence type="ECO:0000256" key="6">
    <source>
        <dbReference type="ARBA" id="ARBA00023242"/>
    </source>
</evidence>